<organism evidence="1 2">
    <name type="scientific">Pedobacter antarcticus 4BY</name>
    <dbReference type="NCBI Taxonomy" id="1358423"/>
    <lineage>
        <taxon>Bacteria</taxon>
        <taxon>Pseudomonadati</taxon>
        <taxon>Bacteroidota</taxon>
        <taxon>Sphingobacteriia</taxon>
        <taxon>Sphingobacteriales</taxon>
        <taxon>Sphingobacteriaceae</taxon>
        <taxon>Pedobacter</taxon>
    </lineage>
</organism>
<dbReference type="Proteomes" id="UP000028007">
    <property type="component" value="Unassembled WGS sequence"/>
</dbReference>
<proteinExistence type="predicted"/>
<accession>A0A081PKS5</accession>
<name>A0A081PKS5_9SPHI</name>
<dbReference type="EMBL" id="JNFF01000019">
    <property type="protein sequence ID" value="KEQ31298.1"/>
    <property type="molecule type" value="Genomic_DNA"/>
</dbReference>
<comment type="caution">
    <text evidence="1">The sequence shown here is derived from an EMBL/GenBank/DDBJ whole genome shotgun (WGS) entry which is preliminary data.</text>
</comment>
<evidence type="ECO:0000313" key="1">
    <source>
        <dbReference type="EMBL" id="KEQ31298.1"/>
    </source>
</evidence>
<reference evidence="1 2" key="1">
    <citation type="journal article" date="1992" name="Int. J. Syst. Bacteriol.">
        <title>Sphingobacterium antarcticus sp. nov. a Psychrotrophic Bacterium from the Soils of Schirmacher Oasis, Antarctica.</title>
        <authorList>
            <person name="Shivaji S."/>
            <person name="Ray M.K."/>
            <person name="Rao N.S."/>
            <person name="Saiserr L."/>
            <person name="Jagannadham M.V."/>
            <person name="Kumar G.S."/>
            <person name="Reddy G."/>
            <person name="Bhargava P.M."/>
        </authorList>
    </citation>
    <scope>NUCLEOTIDE SEQUENCE [LARGE SCALE GENOMIC DNA]</scope>
    <source>
        <strain evidence="1 2">4BY</strain>
    </source>
</reference>
<sequence>MANNKLLPGHVEMCKLIDTTLLIICIESGADITYTGTIGLSDHEVPEKYNFHCRSTNDSEKTIRDVMKKHPRLQRGEDFGLAKDRAYLYISA</sequence>
<keyword evidence="2" id="KW-1185">Reference proteome</keyword>
<gene>
    <name evidence="1" type="ORF">N180_03370</name>
</gene>
<protein>
    <submittedName>
        <fullName evidence="1">Uncharacterized protein</fullName>
    </submittedName>
</protein>
<dbReference type="AlphaFoldDB" id="A0A081PKS5"/>
<dbReference type="RefSeq" id="WP_037438363.1">
    <property type="nucleotide sequence ID" value="NZ_JNFF01000019.1"/>
</dbReference>
<evidence type="ECO:0000313" key="2">
    <source>
        <dbReference type="Proteomes" id="UP000028007"/>
    </source>
</evidence>